<protein>
    <recommendedName>
        <fullName evidence="4">ATP-binding protein</fullName>
    </recommendedName>
</protein>
<gene>
    <name evidence="2" type="ORF">O4J56_12410</name>
</gene>
<evidence type="ECO:0000256" key="1">
    <source>
        <dbReference type="SAM" id="MobiDB-lite"/>
    </source>
</evidence>
<dbReference type="RefSeq" id="WP_270685891.1">
    <property type="nucleotide sequence ID" value="NZ_JAQFWQ010000029.1"/>
</dbReference>
<feature type="region of interest" description="Disordered" evidence="1">
    <location>
        <begin position="133"/>
        <end position="154"/>
    </location>
</feature>
<dbReference type="Proteomes" id="UP001527866">
    <property type="component" value="Unassembled WGS sequence"/>
</dbReference>
<sequence length="757" mass="80469">MGRPDADQVKLYGREEAAEIVGDLRRAPRTDAPSLVRGIDVTRGPILVVTGMHASGKSALLSRIERECRSPAARGDAVPCALLDMETARLRDVPDAVFALSRKLAVCTGTYHGRLRFPRLAAARLFLDSQDGGQGGTAGVPATVGDGGPAGPGAEQEMRARARERLDTSSRHASRLVHHLAEIAGKAAAGGFSAGMSDGSDTSVPVAVAAELLGYTAESAASMVTRRLSLLFSFRRRLEEVLGWFGQRRLLLPGLDDDAAPDGYLALATLERMAAVRRATGGGSGSGDDGTLDTVLCQALLADLRDSYANRSRHSALLDHRVALIDGAEAAPGRDLLHHLLEARRQDRREGAGPDRLTVVATARFDLFPGALDDRHRVLVRDRNGTGVHASEDALWGPTAPREGGAPDVLCYRLPLLSPVDCSELSGSVGHRWPDAKRTGLLLHRSVGGHAGAASLIARHSLKPGPHWPEGHAGPDLHTLLPPFDPDGRPYSRTGAEEELCRTLLGGRVDTWDHTLWVHSAARDGDAAQAVLHPGTRGLETRAARLTPGRKDLLWGPDPGFVLLRRLLQRRLAHNNGEPHLFRRVHQRLAEHYAGADSDGVVHGAQAGLLYHTLAAEGIAAAAAEAARMLDETGGDQGRTREWVAWVEEAATAPMLAAAREDGGPGEEPIDRVLRLASGAAPQAADPEAPGRALPVVASLLAGLVVARDPFVCPCLRRVHLHVARQYAALRETGPGDPGALLSASYGHESEAEKGWA</sequence>
<evidence type="ECO:0000313" key="3">
    <source>
        <dbReference type="Proteomes" id="UP001527866"/>
    </source>
</evidence>
<proteinExistence type="predicted"/>
<keyword evidence="3" id="KW-1185">Reference proteome</keyword>
<comment type="caution">
    <text evidence="2">The sequence shown here is derived from an EMBL/GenBank/DDBJ whole genome shotgun (WGS) entry which is preliminary data.</text>
</comment>
<organism evidence="2 3">
    <name type="scientific">Nocardiopsis endophytica</name>
    <dbReference type="NCBI Taxonomy" id="3018445"/>
    <lineage>
        <taxon>Bacteria</taxon>
        <taxon>Bacillati</taxon>
        <taxon>Actinomycetota</taxon>
        <taxon>Actinomycetes</taxon>
        <taxon>Streptosporangiales</taxon>
        <taxon>Nocardiopsidaceae</taxon>
        <taxon>Nocardiopsis</taxon>
    </lineage>
</organism>
<name>A0ABT4U523_9ACTN</name>
<dbReference type="EMBL" id="JAQFWQ010000029">
    <property type="protein sequence ID" value="MDA2811437.1"/>
    <property type="molecule type" value="Genomic_DNA"/>
</dbReference>
<evidence type="ECO:0008006" key="4">
    <source>
        <dbReference type="Google" id="ProtNLM"/>
    </source>
</evidence>
<reference evidence="2 3" key="1">
    <citation type="submission" date="2023-01" db="EMBL/GenBank/DDBJ databases">
        <title>Draft genome sequence of Nocardiopsis sp. RSe5-2 isolated from halophytes.</title>
        <authorList>
            <person name="Duangmal K."/>
            <person name="Chantavorakit T."/>
        </authorList>
    </citation>
    <scope>NUCLEOTIDE SEQUENCE [LARGE SCALE GENOMIC DNA]</scope>
    <source>
        <strain evidence="2 3">RSe5-2</strain>
    </source>
</reference>
<accession>A0ABT4U523</accession>
<evidence type="ECO:0000313" key="2">
    <source>
        <dbReference type="EMBL" id="MDA2811437.1"/>
    </source>
</evidence>